<dbReference type="Pfam" id="PF17482">
    <property type="entry name" value="Phage_sheath_1C"/>
    <property type="match status" value="1"/>
</dbReference>
<evidence type="ECO:0000256" key="1">
    <source>
        <dbReference type="ARBA" id="ARBA00008005"/>
    </source>
</evidence>
<evidence type="ECO:0000259" key="5">
    <source>
        <dbReference type="Pfam" id="PF22671"/>
    </source>
</evidence>
<dbReference type="InterPro" id="IPR020287">
    <property type="entry name" value="Tail_sheath_C"/>
</dbReference>
<dbReference type="AlphaFoldDB" id="A0A098B8H5"/>
<dbReference type="RefSeq" id="WP_144676487.1">
    <property type="nucleotide sequence ID" value="NZ_LK996017.1"/>
</dbReference>
<evidence type="ECO:0000259" key="2">
    <source>
        <dbReference type="Pfam" id="PF04984"/>
    </source>
</evidence>
<feature type="domain" description="Phage tail sheath protein-like beta-sandwich" evidence="3">
    <location>
        <begin position="91"/>
        <end position="180"/>
    </location>
</feature>
<dbReference type="PATRIC" id="fig|49338.4.peg.4598"/>
<dbReference type="Gene3D" id="3.40.50.11790">
    <property type="match status" value="1"/>
</dbReference>
<dbReference type="EMBL" id="LK996017">
    <property type="protein sequence ID" value="CDX04156.1"/>
    <property type="molecule type" value="Genomic_DNA"/>
</dbReference>
<reference evidence="6" key="1">
    <citation type="submission" date="2014-07" db="EMBL/GenBank/DDBJ databases">
        <authorList>
            <person name="Hornung V.Bastian."/>
        </authorList>
    </citation>
    <scope>NUCLEOTIDE SEQUENCE</scope>
    <source>
        <strain evidence="6">PCE-S</strain>
    </source>
</reference>
<protein>
    <submittedName>
        <fullName evidence="6">Phage-like element PBSX protein XkdK</fullName>
    </submittedName>
</protein>
<accession>A0A098B8H5</accession>
<sequence length="438" mass="47140">MAAGTFTAQNKVRPGVYINFKSEPQAAGTLGERGIVSMPLILSWGEPGKMITIEAGEDVFPKLGYSIMDAQLRLINEALKRAKTLLLYRLNAGTKAAVTVGNLTVTAKWGGARGNDMALVIQENIDDETKFDVSTLVDGAELDKQTVSDIAGLAANDWVIFSGTGALTETAGAPLVNGSDGTVTNQAYVDYLAAVEICDFNTIALPSTDDALKATFTAFAKRLRDDEGKKIQVVLENYPAADYEGVISVKNGVVLADGTALTAAQATAWVAGATAGARVNESLTYQGYDGAVDVSPRYTNAQIIAALQAGEFLFTANDNQALVEQDINTLTSFMADKGKQFAKNRVIRVLDGINNDFVRIFSKFYIGKVSNNAEGRNLLKSECINYMNTLQDIDAIKNFDGQTDLTVQSGDDVDGVYIEAYAWPVDSIEKIYVRVRIK</sequence>
<dbReference type="InterPro" id="IPR035326">
    <property type="entry name" value="Beta_sandwich_Seath"/>
</dbReference>
<dbReference type="InterPro" id="IPR035089">
    <property type="entry name" value="Phage_sheath_subtilisin"/>
</dbReference>
<dbReference type="InterPro" id="IPR054564">
    <property type="entry name" value="Gp18_domIII_N"/>
</dbReference>
<dbReference type="Gene3D" id="2.60.40.4290">
    <property type="match status" value="1"/>
</dbReference>
<evidence type="ECO:0000259" key="4">
    <source>
        <dbReference type="Pfam" id="PF17482"/>
    </source>
</evidence>
<feature type="domain" description="Tail sheath protein C-terminal" evidence="4">
    <location>
        <begin position="336"/>
        <end position="438"/>
    </location>
</feature>
<proteinExistence type="inferred from homology"/>
<dbReference type="Pfam" id="PF22671">
    <property type="entry name" value="Gp18_domIII_N"/>
    <property type="match status" value="1"/>
</dbReference>
<evidence type="ECO:0000313" key="6">
    <source>
        <dbReference type="EMBL" id="CDX04156.1"/>
    </source>
</evidence>
<feature type="domain" description="Tail sheath protein subtilisin-like" evidence="2">
    <location>
        <begin position="181"/>
        <end position="329"/>
    </location>
</feature>
<name>A0A098B8H5_DESHA</name>
<dbReference type="Pfam" id="PF04984">
    <property type="entry name" value="Phage_sheath_1"/>
    <property type="match status" value="1"/>
</dbReference>
<organism evidence="6">
    <name type="scientific">Desulfitobacterium hafniense</name>
    <name type="common">Desulfitobacterium frappieri</name>
    <dbReference type="NCBI Taxonomy" id="49338"/>
    <lineage>
        <taxon>Bacteria</taxon>
        <taxon>Bacillati</taxon>
        <taxon>Bacillota</taxon>
        <taxon>Clostridia</taxon>
        <taxon>Eubacteriales</taxon>
        <taxon>Desulfitobacteriaceae</taxon>
        <taxon>Desulfitobacterium</taxon>
    </lineage>
</organism>
<comment type="similarity">
    <text evidence="1">Belongs to the myoviridae tail sheath protein family.</text>
</comment>
<evidence type="ECO:0000259" key="3">
    <source>
        <dbReference type="Pfam" id="PF17481"/>
    </source>
</evidence>
<dbReference type="Gene3D" id="3.30.1370.220">
    <property type="match status" value="1"/>
</dbReference>
<dbReference type="Gene3D" id="3.30.360.90">
    <property type="match status" value="1"/>
</dbReference>
<feature type="domain" description="Tail sheath protein Gp18-like" evidence="5">
    <location>
        <begin position="33"/>
        <end position="90"/>
    </location>
</feature>
<gene>
    <name evidence="6" type="ORF">DPCES_4270</name>
</gene>
<dbReference type="Gene3D" id="3.30.1490.360">
    <property type="match status" value="1"/>
</dbReference>
<dbReference type="Pfam" id="PF17481">
    <property type="entry name" value="Phage_sheath_domII"/>
    <property type="match status" value="1"/>
</dbReference>